<gene>
    <name evidence="1" type="ORF">J2736_003708</name>
</gene>
<sequence length="54" mass="5775">MVNVLNGGDMYGVFRRAGGTLPINASSTMGSRLTVADVGQQDRVARVEHLVRNS</sequence>
<dbReference type="EMBL" id="JAVDSB010000006">
    <property type="protein sequence ID" value="MDR6552502.1"/>
    <property type="molecule type" value="Genomic_DNA"/>
</dbReference>
<evidence type="ECO:0000313" key="1">
    <source>
        <dbReference type="EMBL" id="MDR6552502.1"/>
    </source>
</evidence>
<comment type="caution">
    <text evidence="1">The sequence shown here is derived from an EMBL/GenBank/DDBJ whole genome shotgun (WGS) entry which is preliminary data.</text>
</comment>
<dbReference type="Proteomes" id="UP001267290">
    <property type="component" value="Unassembled WGS sequence"/>
</dbReference>
<proteinExistence type="predicted"/>
<protein>
    <submittedName>
        <fullName evidence="1">Uncharacterized protein</fullName>
    </submittedName>
</protein>
<accession>A0ABU1P082</accession>
<keyword evidence="2" id="KW-1185">Reference proteome</keyword>
<evidence type="ECO:0000313" key="2">
    <source>
        <dbReference type="Proteomes" id="UP001267290"/>
    </source>
</evidence>
<reference evidence="1 2" key="1">
    <citation type="submission" date="2023-07" db="EMBL/GenBank/DDBJ databases">
        <title>Sorghum-associated microbial communities from plants grown in Nebraska, USA.</title>
        <authorList>
            <person name="Schachtman D."/>
        </authorList>
    </citation>
    <scope>NUCLEOTIDE SEQUENCE [LARGE SCALE GENOMIC DNA]</scope>
    <source>
        <strain evidence="1 2">CC258</strain>
    </source>
</reference>
<organism evidence="1 2">
    <name type="scientific">Paenibacillus qinlingensis</name>
    <dbReference type="NCBI Taxonomy" id="1837343"/>
    <lineage>
        <taxon>Bacteria</taxon>
        <taxon>Bacillati</taxon>
        <taxon>Bacillota</taxon>
        <taxon>Bacilli</taxon>
        <taxon>Bacillales</taxon>
        <taxon>Paenibacillaceae</taxon>
        <taxon>Paenibacillus</taxon>
    </lineage>
</organism>
<name>A0ABU1P082_9BACL</name>